<dbReference type="EMBL" id="SOBK01000013">
    <property type="protein sequence ID" value="TDT86436.1"/>
    <property type="molecule type" value="Genomic_DNA"/>
</dbReference>
<evidence type="ECO:0000313" key="2">
    <source>
        <dbReference type="Proteomes" id="UP000295506"/>
    </source>
</evidence>
<gene>
    <name evidence="1" type="ORF">EDC59_113112</name>
</gene>
<organism evidence="1 2">
    <name type="scientific">Pseudodesulfovibrio indicus</name>
    <dbReference type="NCBI Taxonomy" id="1716143"/>
    <lineage>
        <taxon>Bacteria</taxon>
        <taxon>Pseudomonadati</taxon>
        <taxon>Thermodesulfobacteriota</taxon>
        <taxon>Desulfovibrionia</taxon>
        <taxon>Desulfovibrionales</taxon>
        <taxon>Desulfovibrionaceae</taxon>
    </lineage>
</organism>
<sequence length="56" mass="6319">MCTNFTFDDYGTELFVGDRVTDDQGRTGTIKFDDAGFYIVPDGDFLEGNIKFIEPN</sequence>
<dbReference type="AlphaFoldDB" id="A0AA94PJ14"/>
<reference evidence="1 2" key="1">
    <citation type="submission" date="2019-03" db="EMBL/GenBank/DDBJ databases">
        <title>Genomic Encyclopedia of Type Strains, Phase IV (KMG-IV): sequencing the most valuable type-strain genomes for metagenomic binning, comparative biology and taxonomic classification.</title>
        <authorList>
            <person name="Goeker M."/>
        </authorList>
    </citation>
    <scope>NUCLEOTIDE SEQUENCE [LARGE SCALE GENOMIC DNA]</scope>
    <source>
        <strain evidence="1 2">DSM 101483</strain>
    </source>
</reference>
<evidence type="ECO:0000313" key="1">
    <source>
        <dbReference type="EMBL" id="TDT86436.1"/>
    </source>
</evidence>
<comment type="caution">
    <text evidence="1">The sequence shown here is derived from an EMBL/GenBank/DDBJ whole genome shotgun (WGS) entry which is preliminary data.</text>
</comment>
<dbReference type="Proteomes" id="UP000295506">
    <property type="component" value="Unassembled WGS sequence"/>
</dbReference>
<protein>
    <submittedName>
        <fullName evidence="1">Uncharacterized protein</fullName>
    </submittedName>
</protein>
<name>A0AA94PJ14_9BACT</name>
<proteinExistence type="predicted"/>
<accession>A0AA94PJ14</accession>
<dbReference type="RefSeq" id="WP_158509826.1">
    <property type="nucleotide sequence ID" value="NZ_CP014206.1"/>
</dbReference>